<dbReference type="PANTHER" id="PTHR12064:SF97">
    <property type="entry name" value="METAL TRANSPORTER CNNM-5"/>
    <property type="match status" value="1"/>
</dbReference>
<gene>
    <name evidence="9" type="ORF">AAP_06265</name>
</gene>
<dbReference type="OrthoDB" id="5353557at2759"/>
<evidence type="ECO:0000259" key="8">
    <source>
        <dbReference type="PROSITE" id="PS51371"/>
    </source>
</evidence>
<comment type="caution">
    <text evidence="9">The sequence shown here is derived from an EMBL/GenBank/DDBJ whole genome shotgun (WGS) entry which is preliminary data.</text>
</comment>
<reference evidence="9 10" key="1">
    <citation type="journal article" date="2016" name="Genome Biol. Evol.">
        <title>Divergent and convergent evolution of fungal pathogenicity.</title>
        <authorList>
            <person name="Shang Y."/>
            <person name="Xiao G."/>
            <person name="Zheng P."/>
            <person name="Cen K."/>
            <person name="Zhan S."/>
            <person name="Wang C."/>
        </authorList>
    </citation>
    <scope>NUCLEOTIDE SEQUENCE [LARGE SCALE GENOMIC DNA]</scope>
    <source>
        <strain evidence="9 10">ARSEF 7405</strain>
    </source>
</reference>
<evidence type="ECO:0000256" key="3">
    <source>
        <dbReference type="ARBA" id="ARBA00022737"/>
    </source>
</evidence>
<dbReference type="GO" id="GO:0016020">
    <property type="term" value="C:membrane"/>
    <property type="evidence" value="ECO:0007669"/>
    <property type="project" value="UniProtKB-SubCell"/>
</dbReference>
<keyword evidence="2" id="KW-0812">Transmembrane</keyword>
<dbReference type="InterPro" id="IPR045095">
    <property type="entry name" value="ACDP"/>
</dbReference>
<keyword evidence="6" id="KW-0129">CBS domain</keyword>
<evidence type="ECO:0000256" key="6">
    <source>
        <dbReference type="PROSITE-ProRule" id="PRU00703"/>
    </source>
</evidence>
<dbReference type="InterPro" id="IPR000644">
    <property type="entry name" value="CBS_dom"/>
</dbReference>
<dbReference type="GO" id="GO:0010960">
    <property type="term" value="P:magnesium ion homeostasis"/>
    <property type="evidence" value="ECO:0007669"/>
    <property type="project" value="InterPro"/>
</dbReference>
<keyword evidence="4" id="KW-1133">Transmembrane helix</keyword>
<keyword evidence="10" id="KW-1185">Reference proteome</keyword>
<feature type="domain" description="CBS" evidence="8">
    <location>
        <begin position="58"/>
        <end position="125"/>
    </location>
</feature>
<dbReference type="Proteomes" id="UP000242877">
    <property type="component" value="Unassembled WGS sequence"/>
</dbReference>
<dbReference type="SUPFAM" id="SSF54631">
    <property type="entry name" value="CBS-domain pair"/>
    <property type="match status" value="1"/>
</dbReference>
<feature type="compositionally biased region" description="Polar residues" evidence="7">
    <location>
        <begin position="192"/>
        <end position="204"/>
    </location>
</feature>
<sequence>MKYVFTLSRDAVLDEKTMDYILSAGYSRIPIHSVDNPLDFEGMLLVKTLITYDPEDAMQVKEFALATLPETKPDTSCLDILNYFQEGQSHMVLVSEDPTGSTGALGVVTLEDVMEELIGEEIIDESDIYIDNTSRIRRKPPSSSSGSIHPEVEARATRLSRGFSTFAKNLRLQRAFSAGAAHDSLPMPTPTPLNNAMNPKSTRYGNVKIKQRQQNQLGEREMAKSVGDEIDVSVVVPGVVPGMRNFERRHKSDGKGDGEEGDGEDGGDGDGDEEEGEERNERTPLLGDRSNEGRSRGIGM</sequence>
<name>A0A167UXF2_9EURO</name>
<keyword evidence="5" id="KW-0472">Membrane</keyword>
<dbReference type="VEuPathDB" id="FungiDB:AAP_06265"/>
<feature type="region of interest" description="Disordered" evidence="7">
    <location>
        <begin position="181"/>
        <end position="206"/>
    </location>
</feature>
<feature type="compositionally biased region" description="Basic and acidic residues" evidence="7">
    <location>
        <begin position="289"/>
        <end position="300"/>
    </location>
</feature>
<dbReference type="PANTHER" id="PTHR12064">
    <property type="entry name" value="METAL TRANSPORTER CNNM"/>
    <property type="match status" value="1"/>
</dbReference>
<feature type="region of interest" description="Disordered" evidence="7">
    <location>
        <begin position="245"/>
        <end position="300"/>
    </location>
</feature>
<evidence type="ECO:0000256" key="2">
    <source>
        <dbReference type="ARBA" id="ARBA00022692"/>
    </source>
</evidence>
<comment type="subcellular location">
    <subcellularLocation>
        <location evidence="1">Membrane</location>
        <topology evidence="1">Multi-pass membrane protein</topology>
    </subcellularLocation>
</comment>
<accession>A0A167UXF2</accession>
<dbReference type="EMBL" id="AZGZ01000049">
    <property type="protein sequence ID" value="KZZ86737.1"/>
    <property type="molecule type" value="Genomic_DNA"/>
</dbReference>
<feature type="compositionally biased region" description="Acidic residues" evidence="7">
    <location>
        <begin position="259"/>
        <end position="278"/>
    </location>
</feature>
<evidence type="ECO:0000256" key="7">
    <source>
        <dbReference type="SAM" id="MobiDB-lite"/>
    </source>
</evidence>
<keyword evidence="3" id="KW-0677">Repeat</keyword>
<proteinExistence type="predicted"/>
<dbReference type="GO" id="GO:0030026">
    <property type="term" value="P:intracellular manganese ion homeostasis"/>
    <property type="evidence" value="ECO:0007669"/>
    <property type="project" value="TreeGrafter"/>
</dbReference>
<evidence type="ECO:0000256" key="4">
    <source>
        <dbReference type="ARBA" id="ARBA00022989"/>
    </source>
</evidence>
<evidence type="ECO:0000313" key="9">
    <source>
        <dbReference type="EMBL" id="KZZ86737.1"/>
    </source>
</evidence>
<dbReference type="FunFam" id="3.10.580.10:FF:000006">
    <property type="entry name" value="DUF21 and CBS domain protein"/>
    <property type="match status" value="1"/>
</dbReference>
<dbReference type="InterPro" id="IPR046342">
    <property type="entry name" value="CBS_dom_sf"/>
</dbReference>
<organism evidence="9 10">
    <name type="scientific">Ascosphaera apis ARSEF 7405</name>
    <dbReference type="NCBI Taxonomy" id="392613"/>
    <lineage>
        <taxon>Eukaryota</taxon>
        <taxon>Fungi</taxon>
        <taxon>Dikarya</taxon>
        <taxon>Ascomycota</taxon>
        <taxon>Pezizomycotina</taxon>
        <taxon>Eurotiomycetes</taxon>
        <taxon>Eurotiomycetidae</taxon>
        <taxon>Onygenales</taxon>
        <taxon>Ascosphaeraceae</taxon>
        <taxon>Ascosphaera</taxon>
    </lineage>
</organism>
<dbReference type="GO" id="GO:0005737">
    <property type="term" value="C:cytoplasm"/>
    <property type="evidence" value="ECO:0007669"/>
    <property type="project" value="TreeGrafter"/>
</dbReference>
<evidence type="ECO:0000256" key="5">
    <source>
        <dbReference type="ARBA" id="ARBA00023136"/>
    </source>
</evidence>
<evidence type="ECO:0000256" key="1">
    <source>
        <dbReference type="ARBA" id="ARBA00004141"/>
    </source>
</evidence>
<evidence type="ECO:0000313" key="10">
    <source>
        <dbReference type="Proteomes" id="UP000242877"/>
    </source>
</evidence>
<dbReference type="PROSITE" id="PS51371">
    <property type="entry name" value="CBS"/>
    <property type="match status" value="1"/>
</dbReference>
<dbReference type="Gene3D" id="3.10.580.10">
    <property type="entry name" value="CBS-domain"/>
    <property type="match status" value="1"/>
</dbReference>
<dbReference type="AlphaFoldDB" id="A0A167UXF2"/>
<protein>
    <submittedName>
        <fullName evidence="9">Cystathionine beta-synthase, core</fullName>
    </submittedName>
</protein>